<keyword evidence="2" id="KW-1185">Reference proteome</keyword>
<dbReference type="RefSeq" id="WP_084285085.1">
    <property type="nucleotide sequence ID" value="NZ_FWXJ01000013.1"/>
</dbReference>
<name>A0A1W2BHS5_9BURK</name>
<protein>
    <submittedName>
        <fullName evidence="1">DNA polymerase III psi subunit</fullName>
    </submittedName>
</protein>
<dbReference type="STRING" id="1938817.SAMN06296008_11363"/>
<accession>A0A1W2BHS5</accession>
<dbReference type="OrthoDB" id="5290748at2"/>
<dbReference type="Proteomes" id="UP000192708">
    <property type="component" value="Unassembled WGS sequence"/>
</dbReference>
<sequence length="178" mass="20183">MNRNQILKELGITPWVLKQADSSLHLDATVQHIQNDQPSFSPLTERTVMPSPQTLPTWVIVAKANAMQTPLFSKVISTIRKFGVEILTLEFQSSNWQVEAVKGDLLIAFGDAPGQFFSKEPSTAQELREIIFETSNHEGNDIPVLITHDIETLRNNPIKKRDLWNDLVMARSVYLEMN</sequence>
<dbReference type="AlphaFoldDB" id="A0A1W2BHS5"/>
<proteinExistence type="predicted"/>
<evidence type="ECO:0000313" key="2">
    <source>
        <dbReference type="Proteomes" id="UP000192708"/>
    </source>
</evidence>
<reference evidence="1 2" key="1">
    <citation type="submission" date="2017-04" db="EMBL/GenBank/DDBJ databases">
        <authorList>
            <person name="Afonso C.L."/>
            <person name="Miller P.J."/>
            <person name="Scott M.A."/>
            <person name="Spackman E."/>
            <person name="Goraichik I."/>
            <person name="Dimitrov K.M."/>
            <person name="Suarez D.L."/>
            <person name="Swayne D.E."/>
        </authorList>
    </citation>
    <scope>NUCLEOTIDE SEQUENCE [LARGE SCALE GENOMIC DNA]</scope>
    <source>
        <strain evidence="1 2">VK13</strain>
    </source>
</reference>
<dbReference type="EMBL" id="FWXJ01000013">
    <property type="protein sequence ID" value="SMC72493.1"/>
    <property type="molecule type" value="Genomic_DNA"/>
</dbReference>
<organism evidence="1 2">
    <name type="scientific">Polynucleobacter kasalickyi</name>
    <dbReference type="NCBI Taxonomy" id="1938817"/>
    <lineage>
        <taxon>Bacteria</taxon>
        <taxon>Pseudomonadati</taxon>
        <taxon>Pseudomonadota</taxon>
        <taxon>Betaproteobacteria</taxon>
        <taxon>Burkholderiales</taxon>
        <taxon>Burkholderiaceae</taxon>
        <taxon>Polynucleobacter</taxon>
    </lineage>
</organism>
<evidence type="ECO:0000313" key="1">
    <source>
        <dbReference type="EMBL" id="SMC72493.1"/>
    </source>
</evidence>
<gene>
    <name evidence="1" type="ORF">SAMN06296008_11363</name>
</gene>